<dbReference type="Pfam" id="PF05193">
    <property type="entry name" value="Peptidase_M16_C"/>
    <property type="match status" value="1"/>
</dbReference>
<dbReference type="InterPro" id="IPR011765">
    <property type="entry name" value="Pept_M16_N"/>
</dbReference>
<dbReference type="GO" id="GO:0004222">
    <property type="term" value="F:metalloendopeptidase activity"/>
    <property type="evidence" value="ECO:0007669"/>
    <property type="project" value="InterPro"/>
</dbReference>
<name>A0A1M4Y314_9RHOB</name>
<dbReference type="STRING" id="1486859.SAMN05444273_103396"/>
<keyword evidence="3" id="KW-0378">Hydrolase</keyword>
<keyword evidence="3" id="KW-0482">Metalloprotease</keyword>
<dbReference type="RefSeq" id="WP_073142611.1">
    <property type="nucleotide sequence ID" value="NZ_FQUV01000003.1"/>
</dbReference>
<dbReference type="InterPro" id="IPR007863">
    <property type="entry name" value="Peptidase_M16_C"/>
</dbReference>
<dbReference type="InterPro" id="IPR011249">
    <property type="entry name" value="Metalloenz_LuxS/M16"/>
</dbReference>
<evidence type="ECO:0000259" key="5">
    <source>
        <dbReference type="Pfam" id="PF00675"/>
    </source>
</evidence>
<dbReference type="InterPro" id="IPR050361">
    <property type="entry name" value="MPP/UQCRC_Complex"/>
</dbReference>
<protein>
    <submittedName>
        <fullName evidence="7">Predicted Zn-dependent peptidase</fullName>
    </submittedName>
</protein>
<gene>
    <name evidence="7" type="ORF">SAMN05444273_103396</name>
</gene>
<evidence type="ECO:0000313" key="7">
    <source>
        <dbReference type="EMBL" id="SHF00080.1"/>
    </source>
</evidence>
<reference evidence="8" key="1">
    <citation type="submission" date="2016-11" db="EMBL/GenBank/DDBJ databases">
        <authorList>
            <person name="Varghese N."/>
            <person name="Submissions S."/>
        </authorList>
    </citation>
    <scope>NUCLEOTIDE SEQUENCE [LARGE SCALE GENOMIC DNA]</scope>
    <source>
        <strain evidence="8">DSM 100566</strain>
    </source>
</reference>
<dbReference type="Pfam" id="PF00675">
    <property type="entry name" value="Peptidase_M16"/>
    <property type="match status" value="1"/>
</dbReference>
<comment type="similarity">
    <text evidence="2 4">Belongs to the peptidase M16 family.</text>
</comment>
<evidence type="ECO:0000256" key="1">
    <source>
        <dbReference type="ARBA" id="ARBA00001947"/>
    </source>
</evidence>
<dbReference type="EMBL" id="FQUV01000003">
    <property type="protein sequence ID" value="SHF00080.1"/>
    <property type="molecule type" value="Genomic_DNA"/>
</dbReference>
<dbReference type="GO" id="GO:0006508">
    <property type="term" value="P:proteolysis"/>
    <property type="evidence" value="ECO:0007669"/>
    <property type="project" value="InterPro"/>
</dbReference>
<sequence>MRQQLTTLSNGFRIVTEHMPSLESASVGIWVNAGGRHERIEQNGIAHFLEHMAFKGTKRRSALQIAEAIEDVGGYINAYTSREVTAYYARVLKNDVPLAMDVIGDIVRHPVFDPREIEVERGVILQEIGMSLDTPDDVIFDWLQEAAYPEQPIGRTILGPTERVSNFSRADLSAFVGEHYGPQNLILSAAGAVDHDEIVRMAEDMFGDMPAGAALTAEHASFAAGERREVKALEQAHFTLALEAPGYRDDDFYTAQVFASAFGGGMSSRLFQEVREKRGLCYSIYSSIGSYSDTGMMTVYAGTSGDDIAGLADITVDELKRAAGDMSEAEVNRARVQMKAGMLMGLESPSSRAERLARLVGIWGRVPPLSETIDKIDAVDVAQVRGFAQKLAGAEAAMALYGPVEKARDLAHVARRLAA</sequence>
<keyword evidence="3" id="KW-0645">Protease</keyword>
<keyword evidence="8" id="KW-1185">Reference proteome</keyword>
<dbReference type="OrthoDB" id="9811314at2"/>
<feature type="domain" description="Peptidase M16 C-terminal" evidence="6">
    <location>
        <begin position="166"/>
        <end position="337"/>
    </location>
</feature>
<dbReference type="PANTHER" id="PTHR11851">
    <property type="entry name" value="METALLOPROTEASE"/>
    <property type="match status" value="1"/>
</dbReference>
<dbReference type="PROSITE" id="PS00143">
    <property type="entry name" value="INSULINASE"/>
    <property type="match status" value="1"/>
</dbReference>
<dbReference type="Gene3D" id="3.30.830.10">
    <property type="entry name" value="Metalloenzyme, LuxS/M16 peptidase-like"/>
    <property type="match status" value="2"/>
</dbReference>
<evidence type="ECO:0000256" key="3">
    <source>
        <dbReference type="ARBA" id="ARBA00023049"/>
    </source>
</evidence>
<evidence type="ECO:0000256" key="4">
    <source>
        <dbReference type="RuleBase" id="RU004447"/>
    </source>
</evidence>
<dbReference type="PANTHER" id="PTHR11851:SF49">
    <property type="entry name" value="MITOCHONDRIAL-PROCESSING PEPTIDASE SUBUNIT ALPHA"/>
    <property type="match status" value="1"/>
</dbReference>
<dbReference type="GO" id="GO:0046872">
    <property type="term" value="F:metal ion binding"/>
    <property type="evidence" value="ECO:0007669"/>
    <property type="project" value="InterPro"/>
</dbReference>
<evidence type="ECO:0000313" key="8">
    <source>
        <dbReference type="Proteomes" id="UP000184144"/>
    </source>
</evidence>
<comment type="cofactor">
    <cofactor evidence="1">
        <name>Zn(2+)</name>
        <dbReference type="ChEBI" id="CHEBI:29105"/>
    </cofactor>
</comment>
<accession>A0A1M4Y314</accession>
<dbReference type="InterPro" id="IPR001431">
    <property type="entry name" value="Pept_M16_Zn_BS"/>
</dbReference>
<dbReference type="AlphaFoldDB" id="A0A1M4Y314"/>
<evidence type="ECO:0000259" key="6">
    <source>
        <dbReference type="Pfam" id="PF05193"/>
    </source>
</evidence>
<evidence type="ECO:0000256" key="2">
    <source>
        <dbReference type="ARBA" id="ARBA00007261"/>
    </source>
</evidence>
<dbReference type="Proteomes" id="UP000184144">
    <property type="component" value="Unassembled WGS sequence"/>
</dbReference>
<proteinExistence type="inferred from homology"/>
<dbReference type="SUPFAM" id="SSF63411">
    <property type="entry name" value="LuxS/MPP-like metallohydrolase"/>
    <property type="match status" value="2"/>
</dbReference>
<dbReference type="FunFam" id="3.30.830.10:FF:000008">
    <property type="entry name" value="Mitochondrial-processing peptidase subunit beta"/>
    <property type="match status" value="1"/>
</dbReference>
<feature type="domain" description="Peptidase M16 N-terminal" evidence="5">
    <location>
        <begin position="13"/>
        <end position="160"/>
    </location>
</feature>
<organism evidence="7 8">
    <name type="scientific">Litoreibacter ascidiaceicola</name>
    <dbReference type="NCBI Taxonomy" id="1486859"/>
    <lineage>
        <taxon>Bacteria</taxon>
        <taxon>Pseudomonadati</taxon>
        <taxon>Pseudomonadota</taxon>
        <taxon>Alphaproteobacteria</taxon>
        <taxon>Rhodobacterales</taxon>
        <taxon>Roseobacteraceae</taxon>
        <taxon>Litoreibacter</taxon>
    </lineage>
</organism>